<organism evidence="5 6">
    <name type="scientific">Methanochimaera problematica</name>
    <dbReference type="NCBI Taxonomy" id="2609417"/>
    <lineage>
        <taxon>Archaea</taxon>
        <taxon>Methanobacteriati</taxon>
        <taxon>Methanobacteriota</taxon>
        <taxon>Stenosarchaea group</taxon>
        <taxon>Methanomicrobia</taxon>
        <taxon>Methanomicrobiales</taxon>
        <taxon>Methanomicrobiaceae</taxon>
        <taxon>Methanochimaera</taxon>
    </lineage>
</organism>
<dbReference type="GeneID" id="85230743"/>
<dbReference type="PANTHER" id="PTHR43423">
    <property type="entry name" value="ABC TRANSPORTER I FAMILY MEMBER 17"/>
    <property type="match status" value="1"/>
</dbReference>
<feature type="domain" description="ABC transporter" evidence="4">
    <location>
        <begin position="15"/>
        <end position="227"/>
    </location>
</feature>
<evidence type="ECO:0000256" key="3">
    <source>
        <dbReference type="ARBA" id="ARBA00022840"/>
    </source>
</evidence>
<accession>A0AA97I3C4</accession>
<protein>
    <submittedName>
        <fullName evidence="5">ATP-binding cassette domain-containing protein</fullName>
    </submittedName>
</protein>
<keyword evidence="1" id="KW-0813">Transport</keyword>
<dbReference type="RefSeq" id="WP_317136665.1">
    <property type="nucleotide sequence ID" value="NZ_CP043875.1"/>
</dbReference>
<evidence type="ECO:0000259" key="4">
    <source>
        <dbReference type="PROSITE" id="PS50893"/>
    </source>
</evidence>
<dbReference type="PANTHER" id="PTHR43423:SF1">
    <property type="entry name" value="ABC TRANSPORTER I FAMILY MEMBER 17"/>
    <property type="match status" value="1"/>
</dbReference>
<dbReference type="InterPro" id="IPR027417">
    <property type="entry name" value="P-loop_NTPase"/>
</dbReference>
<evidence type="ECO:0000313" key="6">
    <source>
        <dbReference type="Proteomes" id="UP001301797"/>
    </source>
</evidence>
<reference evidence="5 6" key="1">
    <citation type="submission" date="2019-09" db="EMBL/GenBank/DDBJ databases">
        <title>The complete genome of Methanoplanus sp. FWC-SCC4.</title>
        <authorList>
            <person name="Chen S.-C."/>
            <person name="Zhou Y.-Z."/>
            <person name="Lai M.-C."/>
        </authorList>
    </citation>
    <scope>NUCLEOTIDE SEQUENCE [LARGE SCALE GENOMIC DNA]</scope>
    <source>
        <strain evidence="5 6">FWC-SCC4</strain>
    </source>
</reference>
<dbReference type="Gene3D" id="3.40.50.300">
    <property type="entry name" value="P-loop containing nucleotide triphosphate hydrolases"/>
    <property type="match status" value="1"/>
</dbReference>
<evidence type="ECO:0000313" key="5">
    <source>
        <dbReference type="EMBL" id="WOF17205.1"/>
    </source>
</evidence>
<dbReference type="InterPro" id="IPR003439">
    <property type="entry name" value="ABC_transporter-like_ATP-bd"/>
</dbReference>
<dbReference type="GO" id="GO:0016887">
    <property type="term" value="F:ATP hydrolysis activity"/>
    <property type="evidence" value="ECO:0007669"/>
    <property type="project" value="InterPro"/>
</dbReference>
<dbReference type="PROSITE" id="PS50893">
    <property type="entry name" value="ABC_TRANSPORTER_2"/>
    <property type="match status" value="1"/>
</dbReference>
<sequence length="228" mass="25448">MEEQYSPEISDIYELKAESLSVAFEGKKILSNVSFDVKKGDCIALTGPSGSGKSTILRCLNRLNSNYSGKIKLRGKDISLCDPATVRRYITLTGQIPAMFPGTVLFNLQYPFSFKANANIKKPDFNSLLKSVGLPSEFLFMDAEKLSVGEQQRVAIARALALSPKILLLDEPTASLDEISKYVLEDLIIKLNTQTGITIIFVTHDNSQAERVAKRIFRIEDRRLREIL</sequence>
<dbReference type="InterPro" id="IPR003593">
    <property type="entry name" value="AAA+_ATPase"/>
</dbReference>
<dbReference type="SUPFAM" id="SSF52540">
    <property type="entry name" value="P-loop containing nucleoside triphosphate hydrolases"/>
    <property type="match status" value="1"/>
</dbReference>
<evidence type="ECO:0000256" key="1">
    <source>
        <dbReference type="ARBA" id="ARBA00022448"/>
    </source>
</evidence>
<dbReference type="GO" id="GO:0005524">
    <property type="term" value="F:ATP binding"/>
    <property type="evidence" value="ECO:0007669"/>
    <property type="project" value="UniProtKB-KW"/>
</dbReference>
<gene>
    <name evidence="5" type="ORF">F1737_11195</name>
</gene>
<dbReference type="EMBL" id="CP043875">
    <property type="protein sequence ID" value="WOF17205.1"/>
    <property type="molecule type" value="Genomic_DNA"/>
</dbReference>
<dbReference type="AlphaFoldDB" id="A0AA97I3C4"/>
<name>A0AA97I3C4_9EURY</name>
<evidence type="ECO:0000256" key="2">
    <source>
        <dbReference type="ARBA" id="ARBA00022741"/>
    </source>
</evidence>
<proteinExistence type="predicted"/>
<dbReference type="KEGG" id="mefw:F1737_11195"/>
<dbReference type="Proteomes" id="UP001301797">
    <property type="component" value="Chromosome"/>
</dbReference>
<keyword evidence="6" id="KW-1185">Reference proteome</keyword>
<dbReference type="PROSITE" id="PS00211">
    <property type="entry name" value="ABC_TRANSPORTER_1"/>
    <property type="match status" value="1"/>
</dbReference>
<dbReference type="Pfam" id="PF00005">
    <property type="entry name" value="ABC_tran"/>
    <property type="match status" value="1"/>
</dbReference>
<keyword evidence="3 5" id="KW-0067">ATP-binding</keyword>
<dbReference type="InterPro" id="IPR017871">
    <property type="entry name" value="ABC_transporter-like_CS"/>
</dbReference>
<dbReference type="SMART" id="SM00382">
    <property type="entry name" value="AAA"/>
    <property type="match status" value="1"/>
</dbReference>
<keyword evidence="2" id="KW-0547">Nucleotide-binding</keyword>